<dbReference type="GeneID" id="93095680"/>
<gene>
    <name evidence="2" type="ORF">I6J59_07390</name>
</gene>
<accession>A0ABX7HAR4</accession>
<proteinExistence type="predicted"/>
<sequence length="186" mass="20905">MINSFTKTHVKFLEHTAIKQAIEINRWKLDNSSASNLPHVTESMEADLLDCFETNKILLSTLGFPLFEPISRVTVTTKNEGIFMIKSKEIVADGNLIDDGFVVFKGSEAKLNTTPSCHKYLIDLRIFFARESVIVQSNNCYQFVEDYVFSSPSTAGGVILGCATNGWTKWRNSEGKTLDEVRRKSV</sequence>
<feature type="domain" description="DUF4357" evidence="1">
    <location>
        <begin position="131"/>
        <end position="178"/>
    </location>
</feature>
<protein>
    <submittedName>
        <fullName evidence="2">DUF4357 domain-containing protein</fullName>
    </submittedName>
</protein>
<keyword evidence="3" id="KW-1185">Reference proteome</keyword>
<dbReference type="EMBL" id="CP069450">
    <property type="protein sequence ID" value="QRO51417.1"/>
    <property type="molecule type" value="Genomic_DNA"/>
</dbReference>
<evidence type="ECO:0000313" key="3">
    <source>
        <dbReference type="Proteomes" id="UP000654720"/>
    </source>
</evidence>
<reference evidence="2 3" key="1">
    <citation type="submission" date="2021-02" db="EMBL/GenBank/DDBJ databases">
        <title>FDA dAtabase for Regulatory Grade micrObial Sequences (FDA-ARGOS): Supporting development and validation of Infectious Disease Dx tests.</title>
        <authorList>
            <person name="Carlson P."/>
            <person name="Fischbach M."/>
            <person name="Hastie J."/>
            <person name="Bilen M."/>
            <person name="Cheng A."/>
            <person name="Tallon L."/>
            <person name="Sadzewicz L."/>
            <person name="Zhao X."/>
            <person name="Boylan J."/>
            <person name="Ott S."/>
            <person name="Bowen H."/>
            <person name="Vavikolanu K."/>
            <person name="Mehta A."/>
            <person name="Aluvathingal J."/>
            <person name="Nadendla S."/>
            <person name="Yan Y."/>
            <person name="Sichtig H."/>
        </authorList>
    </citation>
    <scope>NUCLEOTIDE SEQUENCE [LARGE SCALE GENOMIC DNA]</scope>
    <source>
        <strain evidence="2 3">FDAARGOS_1229</strain>
    </source>
</reference>
<name>A0ABX7HAR4_9BACT</name>
<evidence type="ECO:0000313" key="2">
    <source>
        <dbReference type="EMBL" id="QRO51417.1"/>
    </source>
</evidence>
<dbReference type="Pfam" id="PF14267">
    <property type="entry name" value="DUF4357"/>
    <property type="match status" value="1"/>
</dbReference>
<organism evidence="2 3">
    <name type="scientific">Butyricimonas virosa</name>
    <dbReference type="NCBI Taxonomy" id="544645"/>
    <lineage>
        <taxon>Bacteria</taxon>
        <taxon>Pseudomonadati</taxon>
        <taxon>Bacteroidota</taxon>
        <taxon>Bacteroidia</taxon>
        <taxon>Bacteroidales</taxon>
        <taxon>Odoribacteraceae</taxon>
        <taxon>Butyricimonas</taxon>
    </lineage>
</organism>
<dbReference type="RefSeq" id="WP_051465956.1">
    <property type="nucleotide sequence ID" value="NZ_CAMXLP010000009.1"/>
</dbReference>
<dbReference type="Proteomes" id="UP000654720">
    <property type="component" value="Chromosome"/>
</dbReference>
<evidence type="ECO:0000259" key="1">
    <source>
        <dbReference type="Pfam" id="PF14267"/>
    </source>
</evidence>
<dbReference type="InterPro" id="IPR025579">
    <property type="entry name" value="DUF4357"/>
</dbReference>